<protein>
    <recommendedName>
        <fullName evidence="5">5'-deoxynucleotidase</fullName>
        <ecNumber evidence="5">3.1.3.89</ecNumber>
    </recommendedName>
</protein>
<accession>A0A1Y5SPZ0</accession>
<evidence type="ECO:0000256" key="3">
    <source>
        <dbReference type="ARBA" id="ARBA00001941"/>
    </source>
</evidence>
<dbReference type="PANTHER" id="PTHR11845">
    <property type="entry name" value="5'-DEOXYNUCLEOTIDASE HDDC2"/>
    <property type="match status" value="1"/>
</dbReference>
<keyword evidence="7" id="KW-0378">Hydrolase</keyword>
<evidence type="ECO:0000256" key="7">
    <source>
        <dbReference type="ARBA" id="ARBA00022801"/>
    </source>
</evidence>
<evidence type="ECO:0000256" key="5">
    <source>
        <dbReference type="ARBA" id="ARBA00012964"/>
    </source>
</evidence>
<evidence type="ECO:0000313" key="10">
    <source>
        <dbReference type="Proteomes" id="UP000193077"/>
    </source>
</evidence>
<comment type="cofactor">
    <cofactor evidence="3">
        <name>Co(2+)</name>
        <dbReference type="ChEBI" id="CHEBI:48828"/>
    </cofactor>
</comment>
<dbReference type="GO" id="GO:0005737">
    <property type="term" value="C:cytoplasm"/>
    <property type="evidence" value="ECO:0007669"/>
    <property type="project" value="TreeGrafter"/>
</dbReference>
<dbReference type="RefSeq" id="WP_085795706.1">
    <property type="nucleotide sequence ID" value="NZ_FWFO01000001.1"/>
</dbReference>
<dbReference type="OrthoDB" id="9796032at2"/>
<keyword evidence="6" id="KW-0479">Metal-binding</keyword>
<dbReference type="SMART" id="SM00471">
    <property type="entry name" value="HDc"/>
    <property type="match status" value="2"/>
</dbReference>
<organism evidence="9 10">
    <name type="scientific">Falsiruegeria litorea R37</name>
    <dbReference type="NCBI Taxonomy" id="1200284"/>
    <lineage>
        <taxon>Bacteria</taxon>
        <taxon>Pseudomonadati</taxon>
        <taxon>Pseudomonadota</taxon>
        <taxon>Alphaproteobacteria</taxon>
        <taxon>Rhodobacterales</taxon>
        <taxon>Roseobacteraceae</taxon>
        <taxon>Falsiruegeria</taxon>
    </lineage>
</organism>
<evidence type="ECO:0000256" key="1">
    <source>
        <dbReference type="ARBA" id="ARBA00001638"/>
    </source>
</evidence>
<name>A0A1Y5SPZ0_9RHOB</name>
<evidence type="ECO:0000259" key="8">
    <source>
        <dbReference type="SMART" id="SM00471"/>
    </source>
</evidence>
<evidence type="ECO:0000256" key="6">
    <source>
        <dbReference type="ARBA" id="ARBA00022723"/>
    </source>
</evidence>
<dbReference type="SUPFAM" id="SSF109604">
    <property type="entry name" value="HD-domain/PDEase-like"/>
    <property type="match status" value="2"/>
</dbReference>
<proteinExistence type="predicted"/>
<dbReference type="EC" id="3.1.3.89" evidence="5"/>
<dbReference type="Gene3D" id="1.10.3210.10">
    <property type="entry name" value="Hypothetical protein af1432"/>
    <property type="match status" value="2"/>
</dbReference>
<evidence type="ECO:0000256" key="4">
    <source>
        <dbReference type="ARBA" id="ARBA00011738"/>
    </source>
</evidence>
<dbReference type="InterPro" id="IPR006674">
    <property type="entry name" value="HD_domain"/>
</dbReference>
<dbReference type="InterPro" id="IPR039356">
    <property type="entry name" value="YfbR/HDDC2"/>
</dbReference>
<dbReference type="PANTHER" id="PTHR11845:SF13">
    <property type="entry name" value="5'-DEOXYNUCLEOTIDASE HDDC2"/>
    <property type="match status" value="1"/>
</dbReference>
<keyword evidence="10" id="KW-1185">Reference proteome</keyword>
<reference evidence="9 10" key="1">
    <citation type="submission" date="2017-03" db="EMBL/GenBank/DDBJ databases">
        <authorList>
            <person name="Afonso C.L."/>
            <person name="Miller P.J."/>
            <person name="Scott M.A."/>
            <person name="Spackman E."/>
            <person name="Goraichik I."/>
            <person name="Dimitrov K.M."/>
            <person name="Suarez D.L."/>
            <person name="Swayne D.E."/>
        </authorList>
    </citation>
    <scope>NUCLEOTIDE SEQUENCE [LARGE SCALE GENOMIC DNA]</scope>
    <source>
        <strain evidence="9 10">CECT 7639</strain>
    </source>
</reference>
<gene>
    <name evidence="9" type="ORF">TRL7639_02201</name>
</gene>
<dbReference type="Proteomes" id="UP000193077">
    <property type="component" value="Unassembled WGS sequence"/>
</dbReference>
<sequence>MTNTRISAQIAFLKEADRLKQVDRSNVLLDLSRPENSAEHSWHLALYALIFAPMADRDVSLDRVIRMLLLHDLVEIDVGDHPIHEAVDWDDVAEREQLAARRIFGLLPEDQAAEYLALWTEFEVDETPDAQFAKMLDRSQPLFQVLYAPAPLPDHLQIVRDNLASGRAAYLQQACPEIYWHAKGLLGEADETITGPVPQWLTFLAEADQLKSIYRASRLIDDSRFENSAEHSWHIMLYAMVLSDQAGQDVQIDRVLRMLLIHDIVEIDAGDAPIHGQVDHAAMAAKEEAAAERLFGLLPQEQYQDLHSLWHEFEAARSPDAMFAKSVDRVQTPIANLENGGGSWVEYKVTLEQIDQRVGVPVKRGAPGLWDWLRPQLVAHFDKMQTA</sequence>
<comment type="catalytic activity">
    <reaction evidence="1">
        <text>a 2'-deoxyribonucleoside 5'-phosphate + H2O = a 2'-deoxyribonucleoside + phosphate</text>
        <dbReference type="Rhea" id="RHEA:36167"/>
        <dbReference type="ChEBI" id="CHEBI:15377"/>
        <dbReference type="ChEBI" id="CHEBI:18274"/>
        <dbReference type="ChEBI" id="CHEBI:43474"/>
        <dbReference type="ChEBI" id="CHEBI:65317"/>
        <dbReference type="EC" id="3.1.3.89"/>
    </reaction>
</comment>
<dbReference type="GO" id="GO:0002953">
    <property type="term" value="F:5'-deoxynucleotidase activity"/>
    <property type="evidence" value="ECO:0007669"/>
    <property type="project" value="UniProtKB-EC"/>
</dbReference>
<dbReference type="InterPro" id="IPR003607">
    <property type="entry name" value="HD/PDEase_dom"/>
</dbReference>
<comment type="cofactor">
    <cofactor evidence="2">
        <name>Mn(2+)</name>
        <dbReference type="ChEBI" id="CHEBI:29035"/>
    </cofactor>
</comment>
<dbReference type="AlphaFoldDB" id="A0A1Y5SPZ0"/>
<evidence type="ECO:0000256" key="2">
    <source>
        <dbReference type="ARBA" id="ARBA00001936"/>
    </source>
</evidence>
<feature type="domain" description="HD/PDEase" evidence="8">
    <location>
        <begin position="33"/>
        <end position="151"/>
    </location>
</feature>
<dbReference type="Pfam" id="PF13023">
    <property type="entry name" value="HD_3"/>
    <property type="match status" value="2"/>
</dbReference>
<dbReference type="GO" id="GO:0046872">
    <property type="term" value="F:metal ion binding"/>
    <property type="evidence" value="ECO:0007669"/>
    <property type="project" value="UniProtKB-KW"/>
</dbReference>
<feature type="domain" description="HD/PDEase" evidence="8">
    <location>
        <begin position="224"/>
        <end position="342"/>
    </location>
</feature>
<dbReference type="EMBL" id="FWFO01000001">
    <property type="protein sequence ID" value="SLN42693.1"/>
    <property type="molecule type" value="Genomic_DNA"/>
</dbReference>
<comment type="subunit">
    <text evidence="4">Homodimer.</text>
</comment>
<evidence type="ECO:0000313" key="9">
    <source>
        <dbReference type="EMBL" id="SLN42693.1"/>
    </source>
</evidence>